<sequence>MSLLIATDIRIYTKGSRYYLASQMVTIVKRYYEEFGPIVFYSRKSEFPENVELFDVTDMMQEVIIFDSLLDTFKMSFDKKLCMAIKKSDLVVGRFHSLSGCQAARCAKKVGKPFLAEVMGDAFDGYWNHGIRGKIVAPIIYNMTKYAIRNANYGLYVTEHFLQNKYPCEGESISASNVKINVPDSSCLEERLNKISSADLSHISMMTSAGVDVEAKGQRYVIEAIPALNSKGIRVSYFLAGGGDKTKLEEFAKSLGVLDQVCFLGRLKHEEILEKLQKIDFYIQPSLQEGLPRSVIEAMAYACPVLGAKTAGIPELIDEKCVFKRKSSYDIVSTLINNLNKEEMMDCAKNNFEKSKKYEEHVLNNRRKDFFDKIKKYL</sequence>
<dbReference type="Pfam" id="PF00534">
    <property type="entry name" value="Glycos_transf_1"/>
    <property type="match status" value="1"/>
</dbReference>
<dbReference type="PANTHER" id="PTHR12526:SF630">
    <property type="entry name" value="GLYCOSYLTRANSFERASE"/>
    <property type="match status" value="1"/>
</dbReference>
<dbReference type="EMBL" id="FOOE01000019">
    <property type="protein sequence ID" value="SFF98971.1"/>
    <property type="molecule type" value="Genomic_DNA"/>
</dbReference>
<name>A0A1I2NC83_9CLOT</name>
<dbReference type="Proteomes" id="UP000182135">
    <property type="component" value="Unassembled WGS sequence"/>
</dbReference>
<proteinExistence type="predicted"/>
<dbReference type="STRING" id="1529.SAMN04487885_11923"/>
<gene>
    <name evidence="2" type="ORF">SAMN04487885_11923</name>
</gene>
<reference evidence="2 3" key="1">
    <citation type="submission" date="2016-10" db="EMBL/GenBank/DDBJ databases">
        <authorList>
            <person name="de Groot N.N."/>
        </authorList>
    </citation>
    <scope>NUCLEOTIDE SEQUENCE [LARGE SCALE GENOMIC DNA]</scope>
    <source>
        <strain evidence="2 3">NLAE-zl-G419</strain>
    </source>
</reference>
<dbReference type="PANTHER" id="PTHR12526">
    <property type="entry name" value="GLYCOSYLTRANSFERASE"/>
    <property type="match status" value="1"/>
</dbReference>
<protein>
    <submittedName>
        <fullName evidence="2">Glycosyltransferase involved in cell wall bisynthesis</fullName>
    </submittedName>
</protein>
<dbReference type="OrthoDB" id="9806653at2"/>
<dbReference type="RefSeq" id="WP_074845917.1">
    <property type="nucleotide sequence ID" value="NZ_CABMJC010000010.1"/>
</dbReference>
<evidence type="ECO:0000313" key="3">
    <source>
        <dbReference type="Proteomes" id="UP000182135"/>
    </source>
</evidence>
<dbReference type="Gene3D" id="3.40.50.2000">
    <property type="entry name" value="Glycogen Phosphorylase B"/>
    <property type="match status" value="2"/>
</dbReference>
<accession>A0A1I2NC83</accession>
<dbReference type="AlphaFoldDB" id="A0A1I2NC83"/>
<dbReference type="GO" id="GO:0016757">
    <property type="term" value="F:glycosyltransferase activity"/>
    <property type="evidence" value="ECO:0007669"/>
    <property type="project" value="InterPro"/>
</dbReference>
<keyword evidence="2" id="KW-0808">Transferase</keyword>
<dbReference type="SUPFAM" id="SSF53756">
    <property type="entry name" value="UDP-Glycosyltransferase/glycogen phosphorylase"/>
    <property type="match status" value="1"/>
</dbReference>
<evidence type="ECO:0000259" key="1">
    <source>
        <dbReference type="Pfam" id="PF00534"/>
    </source>
</evidence>
<feature type="domain" description="Glycosyl transferase family 1" evidence="1">
    <location>
        <begin position="208"/>
        <end position="351"/>
    </location>
</feature>
<organism evidence="2 3">
    <name type="scientific">Clostridium cadaveris</name>
    <dbReference type="NCBI Taxonomy" id="1529"/>
    <lineage>
        <taxon>Bacteria</taxon>
        <taxon>Bacillati</taxon>
        <taxon>Bacillota</taxon>
        <taxon>Clostridia</taxon>
        <taxon>Eubacteriales</taxon>
        <taxon>Clostridiaceae</taxon>
        <taxon>Clostridium</taxon>
    </lineage>
</organism>
<keyword evidence="3" id="KW-1185">Reference proteome</keyword>
<dbReference type="CDD" id="cd03801">
    <property type="entry name" value="GT4_PimA-like"/>
    <property type="match status" value="1"/>
</dbReference>
<evidence type="ECO:0000313" key="2">
    <source>
        <dbReference type="EMBL" id="SFF98971.1"/>
    </source>
</evidence>
<dbReference type="InterPro" id="IPR001296">
    <property type="entry name" value="Glyco_trans_1"/>
</dbReference>